<evidence type="ECO:0000313" key="5">
    <source>
        <dbReference type="WBParaSite" id="SSLN_0000720601-mRNA-1"/>
    </source>
</evidence>
<dbReference type="PANTHER" id="PTHR24073">
    <property type="entry name" value="DRAB5-RELATED"/>
    <property type="match status" value="1"/>
</dbReference>
<evidence type="ECO:0000256" key="1">
    <source>
        <dbReference type="ARBA" id="ARBA00022741"/>
    </source>
</evidence>
<dbReference type="Pfam" id="PF08477">
    <property type="entry name" value="Roc"/>
    <property type="match status" value="1"/>
</dbReference>
<keyword evidence="2" id="KW-0342">GTP-binding</keyword>
<dbReference type="WBParaSite" id="SSLN_0000720601-mRNA-1">
    <property type="protein sequence ID" value="SSLN_0000720601-mRNA-1"/>
    <property type="gene ID" value="SSLN_0000720601"/>
</dbReference>
<dbReference type="AlphaFoldDB" id="A0A183SRY9"/>
<keyword evidence="4" id="KW-1185">Reference proteome</keyword>
<evidence type="ECO:0000313" key="3">
    <source>
        <dbReference type="EMBL" id="VDL93372.1"/>
    </source>
</evidence>
<keyword evidence="1" id="KW-0547">Nucleotide-binding</keyword>
<dbReference type="GO" id="GO:0005525">
    <property type="term" value="F:GTP binding"/>
    <property type="evidence" value="ECO:0007669"/>
    <property type="project" value="UniProtKB-KW"/>
</dbReference>
<dbReference type="STRING" id="70667.A0A183SRY9"/>
<dbReference type="EMBL" id="UYSU01033934">
    <property type="protein sequence ID" value="VDL93372.1"/>
    <property type="molecule type" value="Genomic_DNA"/>
</dbReference>
<sequence>MAHLKIAVVGPQGSGKSYFCNFLSDAIEQSNSEYRPTKRIDNFREIERILEYDMLVPLKSKPTKVDIELWDVSGSKNYQNCWPAIFKGIHGLVLLYNVNEITHGDELEEWYM</sequence>
<evidence type="ECO:0000256" key="2">
    <source>
        <dbReference type="ARBA" id="ARBA00023134"/>
    </source>
</evidence>
<dbReference type="Gene3D" id="3.40.50.300">
    <property type="entry name" value="P-loop containing nucleotide triphosphate hydrolases"/>
    <property type="match status" value="1"/>
</dbReference>
<accession>A0A183SRY9</accession>
<organism evidence="5">
    <name type="scientific">Schistocephalus solidus</name>
    <name type="common">Tapeworm</name>
    <dbReference type="NCBI Taxonomy" id="70667"/>
    <lineage>
        <taxon>Eukaryota</taxon>
        <taxon>Metazoa</taxon>
        <taxon>Spiralia</taxon>
        <taxon>Lophotrochozoa</taxon>
        <taxon>Platyhelminthes</taxon>
        <taxon>Cestoda</taxon>
        <taxon>Eucestoda</taxon>
        <taxon>Diphyllobothriidea</taxon>
        <taxon>Diphyllobothriidae</taxon>
        <taxon>Schistocephalus</taxon>
    </lineage>
</organism>
<dbReference type="SUPFAM" id="SSF52540">
    <property type="entry name" value="P-loop containing nucleoside triphosphate hydrolases"/>
    <property type="match status" value="1"/>
</dbReference>
<evidence type="ECO:0000313" key="4">
    <source>
        <dbReference type="Proteomes" id="UP000275846"/>
    </source>
</evidence>
<reference evidence="5" key="1">
    <citation type="submission" date="2016-06" db="UniProtKB">
        <authorList>
            <consortium name="WormBaseParasite"/>
        </authorList>
    </citation>
    <scope>IDENTIFICATION</scope>
</reference>
<dbReference type="Proteomes" id="UP000275846">
    <property type="component" value="Unassembled WGS sequence"/>
</dbReference>
<proteinExistence type="predicted"/>
<reference evidence="3 4" key="2">
    <citation type="submission" date="2018-11" db="EMBL/GenBank/DDBJ databases">
        <authorList>
            <consortium name="Pathogen Informatics"/>
        </authorList>
    </citation>
    <scope>NUCLEOTIDE SEQUENCE [LARGE SCALE GENOMIC DNA]</scope>
    <source>
        <strain evidence="3 4">NST_G2</strain>
    </source>
</reference>
<gene>
    <name evidence="3" type="ORF">SSLN_LOCUS6987</name>
</gene>
<dbReference type="OrthoDB" id="275177at2759"/>
<name>A0A183SRY9_SCHSO</name>
<dbReference type="InterPro" id="IPR027417">
    <property type="entry name" value="P-loop_NTPase"/>
</dbReference>
<protein>
    <submittedName>
        <fullName evidence="5">P-loop containing nucleoside triphosphate hydrolase protein</fullName>
    </submittedName>
</protein>